<comment type="catalytic activity">
    <reaction evidence="1 11">
        <text>Catalyzes the rearrangement of -S-S- bonds in proteins.</text>
        <dbReference type="EC" id="5.3.4.1"/>
    </reaction>
</comment>
<dbReference type="GO" id="GO:0003756">
    <property type="term" value="F:protein disulfide isomerase activity"/>
    <property type="evidence" value="ECO:0007669"/>
    <property type="project" value="UniProtKB-EC"/>
</dbReference>
<dbReference type="PROSITE" id="PS51352">
    <property type="entry name" value="THIOREDOXIN_2"/>
    <property type="match status" value="1"/>
</dbReference>
<dbReference type="EMBL" id="BSYO01000024">
    <property type="protein sequence ID" value="GMH22322.1"/>
    <property type="molecule type" value="Genomic_DNA"/>
</dbReference>
<keyword evidence="5" id="KW-0732">Signal</keyword>
<dbReference type="CDD" id="cd02961">
    <property type="entry name" value="PDI_a_family"/>
    <property type="match status" value="1"/>
</dbReference>
<evidence type="ECO:0000256" key="9">
    <source>
        <dbReference type="ARBA" id="ARBA00023235"/>
    </source>
</evidence>
<dbReference type="PANTHER" id="PTHR18929">
    <property type="entry name" value="PROTEIN DISULFIDE ISOMERASE"/>
    <property type="match status" value="1"/>
</dbReference>
<evidence type="ECO:0000256" key="5">
    <source>
        <dbReference type="ARBA" id="ARBA00022729"/>
    </source>
</evidence>
<evidence type="ECO:0000256" key="2">
    <source>
        <dbReference type="ARBA" id="ARBA00004319"/>
    </source>
</evidence>
<evidence type="ECO:0000256" key="10">
    <source>
        <dbReference type="ARBA" id="ARBA00023284"/>
    </source>
</evidence>
<dbReference type="CDD" id="cd02981">
    <property type="entry name" value="PDI_b_family"/>
    <property type="match status" value="1"/>
</dbReference>
<dbReference type="NCBIfam" id="TIGR01130">
    <property type="entry name" value="ER_PDI_fam"/>
    <property type="match status" value="1"/>
</dbReference>
<comment type="similarity">
    <text evidence="3 11">Belongs to the protein disulfide isomerase family.</text>
</comment>
<dbReference type="NCBIfam" id="TIGR01126">
    <property type="entry name" value="pdi_dom"/>
    <property type="match status" value="1"/>
</dbReference>
<keyword evidence="9 11" id="KW-0413">Isomerase</keyword>
<dbReference type="InterPro" id="IPR013766">
    <property type="entry name" value="Thioredoxin_domain"/>
</dbReference>
<dbReference type="Pfam" id="PF00085">
    <property type="entry name" value="Thioredoxin"/>
    <property type="match status" value="2"/>
</dbReference>
<proteinExistence type="inferred from homology"/>
<dbReference type="CDD" id="cd02995">
    <property type="entry name" value="PDI_a_PDI_a'_C"/>
    <property type="match status" value="1"/>
</dbReference>
<dbReference type="SUPFAM" id="SSF52833">
    <property type="entry name" value="Thioredoxin-like"/>
    <property type="match status" value="4"/>
</dbReference>
<keyword evidence="8" id="KW-1015">Disulfide bond</keyword>
<protein>
    <recommendedName>
        <fullName evidence="4 11">Protein disulfide-isomerase</fullName>
        <ecNumber evidence="4 11">5.3.4.1</ecNumber>
    </recommendedName>
</protein>
<feature type="domain" description="Thioredoxin" evidence="12">
    <location>
        <begin position="312"/>
        <end position="440"/>
    </location>
</feature>
<dbReference type="Pfam" id="PF13848">
    <property type="entry name" value="Thioredoxin_6"/>
    <property type="match status" value="1"/>
</dbReference>
<evidence type="ECO:0000256" key="7">
    <source>
        <dbReference type="ARBA" id="ARBA00022824"/>
    </source>
</evidence>
<name>A0AAD3T5E5_NEPGR</name>
<dbReference type="InterPro" id="IPR036249">
    <property type="entry name" value="Thioredoxin-like_sf"/>
</dbReference>
<evidence type="ECO:0000256" key="4">
    <source>
        <dbReference type="ARBA" id="ARBA00012723"/>
    </source>
</evidence>
<comment type="caution">
    <text evidence="13">The sequence shown here is derived from an EMBL/GenBank/DDBJ whole genome shotgun (WGS) entry which is preliminary data.</text>
</comment>
<dbReference type="InterPro" id="IPR005792">
    <property type="entry name" value="Prot_disulphide_isomerase"/>
</dbReference>
<evidence type="ECO:0000256" key="11">
    <source>
        <dbReference type="RuleBase" id="RU361130"/>
    </source>
</evidence>
<dbReference type="PANTHER" id="PTHR18929:SF132">
    <property type="entry name" value="PROTEIN DISULFIDE-ISOMERASE A3"/>
    <property type="match status" value="1"/>
</dbReference>
<dbReference type="InterPro" id="IPR005788">
    <property type="entry name" value="PDI_thioredoxin-like_dom"/>
</dbReference>
<keyword evidence="14" id="KW-1185">Reference proteome</keyword>
<dbReference type="AlphaFoldDB" id="A0AAD3T5E5"/>
<comment type="subcellular location">
    <subcellularLocation>
        <location evidence="2">Endoplasmic reticulum lumen</location>
    </subcellularLocation>
</comment>
<keyword evidence="10" id="KW-0676">Redox-active center</keyword>
<dbReference type="EC" id="5.3.4.1" evidence="4 11"/>
<keyword evidence="6" id="KW-0677">Repeat</keyword>
<keyword evidence="7" id="KW-0256">Endoplasmic reticulum</keyword>
<dbReference type="Proteomes" id="UP001279734">
    <property type="component" value="Unassembled WGS sequence"/>
</dbReference>
<evidence type="ECO:0000259" key="12">
    <source>
        <dbReference type="PROSITE" id="PS51352"/>
    </source>
</evidence>
<organism evidence="13 14">
    <name type="scientific">Nepenthes gracilis</name>
    <name type="common">Slender pitcher plant</name>
    <dbReference type="NCBI Taxonomy" id="150966"/>
    <lineage>
        <taxon>Eukaryota</taxon>
        <taxon>Viridiplantae</taxon>
        <taxon>Streptophyta</taxon>
        <taxon>Embryophyta</taxon>
        <taxon>Tracheophyta</taxon>
        <taxon>Spermatophyta</taxon>
        <taxon>Magnoliopsida</taxon>
        <taxon>eudicotyledons</taxon>
        <taxon>Gunneridae</taxon>
        <taxon>Pentapetalae</taxon>
        <taxon>Caryophyllales</taxon>
        <taxon>Nepenthaceae</taxon>
        <taxon>Nepenthes</taxon>
    </lineage>
</organism>
<dbReference type="GO" id="GO:0006457">
    <property type="term" value="P:protein folding"/>
    <property type="evidence" value="ECO:0007669"/>
    <property type="project" value="TreeGrafter"/>
</dbReference>
<reference evidence="13" key="1">
    <citation type="submission" date="2023-05" db="EMBL/GenBank/DDBJ databases">
        <title>Nepenthes gracilis genome sequencing.</title>
        <authorList>
            <person name="Fukushima K."/>
        </authorList>
    </citation>
    <scope>NUCLEOTIDE SEQUENCE</scope>
    <source>
        <strain evidence="13">SING2019-196</strain>
    </source>
</reference>
<gene>
    <name evidence="13" type="ORF">Nepgr_024165</name>
</gene>
<evidence type="ECO:0000313" key="14">
    <source>
        <dbReference type="Proteomes" id="UP001279734"/>
    </source>
</evidence>
<dbReference type="GO" id="GO:0005788">
    <property type="term" value="C:endoplasmic reticulum lumen"/>
    <property type="evidence" value="ECO:0007669"/>
    <property type="project" value="UniProtKB-SubCell"/>
</dbReference>
<dbReference type="GO" id="GO:0034976">
    <property type="term" value="P:response to endoplasmic reticulum stress"/>
    <property type="evidence" value="ECO:0007669"/>
    <property type="project" value="TreeGrafter"/>
</dbReference>
<dbReference type="Gene3D" id="3.40.30.10">
    <property type="entry name" value="Glutaredoxin"/>
    <property type="match status" value="4"/>
</dbReference>
<sequence>MRCGSGRLNDIEVLNSPFEEGEWIIRRIDSLTWGHALGLNAMGSSVDTARSLLQSHGTAIALAKVDSDDELNKDLVSDYGVTGFPTLKILRNGGKIIQDYNGPRDADYLKKRSGPASAEIKSAKDATSIIGNDKVIVVGIFREFAGEEFANFTAMAEKLRSDYEFGHTLDAKLLPLGESSVKKPTVRLIKPFDELFVDFQDFHVEALEKFVEEASTPTVTLFNKDPSNHPYVLKFFDSPNTKVMLYQEVAKEYKGKGVRFLLADVDAAQGAFQFFGLEEDQVPLIIIQTNDGQKYLKQNLKPDDISSWFKEFKDGKVLPYKKCEPIPEPNDEPVKVVVADTLEDMVLNSDKNVLLEFYAPWCGQCKKLAPILDEVAVHFEDDPDVIIAMLDAAANDIPLDTFEVKGFPTLYFISSGGNIVQYDGDRSKEDIIDFVENNRDQVTQDSIGYVAS</sequence>
<evidence type="ECO:0000256" key="3">
    <source>
        <dbReference type="ARBA" id="ARBA00006347"/>
    </source>
</evidence>
<evidence type="ECO:0000256" key="6">
    <source>
        <dbReference type="ARBA" id="ARBA00022737"/>
    </source>
</evidence>
<dbReference type="FunFam" id="3.40.30.10:FF:000152">
    <property type="entry name" value="Protein disulfide-isomerase"/>
    <property type="match status" value="1"/>
</dbReference>
<dbReference type="CDD" id="cd02982">
    <property type="entry name" value="PDI_b'_family"/>
    <property type="match status" value="1"/>
</dbReference>
<dbReference type="FunFam" id="3.40.30.10:FF:000150">
    <property type="entry name" value="Protein disulfide-isomerase"/>
    <property type="match status" value="1"/>
</dbReference>
<evidence type="ECO:0000256" key="1">
    <source>
        <dbReference type="ARBA" id="ARBA00001182"/>
    </source>
</evidence>
<evidence type="ECO:0000256" key="8">
    <source>
        <dbReference type="ARBA" id="ARBA00023157"/>
    </source>
</evidence>
<accession>A0AAD3T5E5</accession>
<evidence type="ECO:0000313" key="13">
    <source>
        <dbReference type="EMBL" id="GMH22322.1"/>
    </source>
</evidence>
<dbReference type="PRINTS" id="PR00421">
    <property type="entry name" value="THIOREDOXIN"/>
</dbReference>